<evidence type="ECO:0000313" key="3">
    <source>
        <dbReference type="Proteomes" id="UP000727407"/>
    </source>
</evidence>
<sequence>MDAGSALDPGNREGLRHLKPASRLYKQESAERTVGGFLCERKQTVISYSCSRGLSYLK</sequence>
<feature type="non-terminal residue" evidence="2">
    <location>
        <position position="58"/>
    </location>
</feature>
<evidence type="ECO:0000313" key="2">
    <source>
        <dbReference type="EMBL" id="KAF5908987.1"/>
    </source>
</evidence>
<name>A0A8J4X911_CLAMG</name>
<gene>
    <name evidence="2" type="ORF">DAT39_001295</name>
</gene>
<comment type="caution">
    <text evidence="2">The sequence shown here is derived from an EMBL/GenBank/DDBJ whole genome shotgun (WGS) entry which is preliminary data.</text>
</comment>
<feature type="non-terminal residue" evidence="2">
    <location>
        <position position="1"/>
    </location>
</feature>
<proteinExistence type="predicted"/>
<evidence type="ECO:0000256" key="1">
    <source>
        <dbReference type="SAM" id="MobiDB-lite"/>
    </source>
</evidence>
<organism evidence="2 3">
    <name type="scientific">Clarias magur</name>
    <name type="common">Asian catfish</name>
    <name type="synonym">Macropteronotus magur</name>
    <dbReference type="NCBI Taxonomy" id="1594786"/>
    <lineage>
        <taxon>Eukaryota</taxon>
        <taxon>Metazoa</taxon>
        <taxon>Chordata</taxon>
        <taxon>Craniata</taxon>
        <taxon>Vertebrata</taxon>
        <taxon>Euteleostomi</taxon>
        <taxon>Actinopterygii</taxon>
        <taxon>Neopterygii</taxon>
        <taxon>Teleostei</taxon>
        <taxon>Ostariophysi</taxon>
        <taxon>Siluriformes</taxon>
        <taxon>Clariidae</taxon>
        <taxon>Clarias</taxon>
    </lineage>
</organism>
<dbReference type="EMBL" id="QNUK01000009">
    <property type="protein sequence ID" value="KAF5908987.1"/>
    <property type="molecule type" value="Genomic_DNA"/>
</dbReference>
<accession>A0A8J4X911</accession>
<dbReference type="Proteomes" id="UP000727407">
    <property type="component" value="Unassembled WGS sequence"/>
</dbReference>
<protein>
    <submittedName>
        <fullName evidence="2">Uncharacterized protein</fullName>
    </submittedName>
</protein>
<keyword evidence="3" id="KW-1185">Reference proteome</keyword>
<dbReference type="AlphaFoldDB" id="A0A8J4X911"/>
<reference evidence="2" key="1">
    <citation type="submission" date="2020-07" db="EMBL/GenBank/DDBJ databases">
        <title>Clarias magur genome sequencing, assembly and annotation.</title>
        <authorList>
            <person name="Kushwaha B."/>
            <person name="Kumar R."/>
            <person name="Das P."/>
            <person name="Joshi C.G."/>
            <person name="Kumar D."/>
            <person name="Nagpure N.S."/>
            <person name="Pandey M."/>
            <person name="Agarwal S."/>
            <person name="Srivastava S."/>
            <person name="Singh M."/>
            <person name="Sahoo L."/>
            <person name="Jayasankar P."/>
            <person name="Meher P.K."/>
            <person name="Koringa P.G."/>
            <person name="Iquebal M.A."/>
            <person name="Das S.P."/>
            <person name="Bit A."/>
            <person name="Patnaik S."/>
            <person name="Patel N."/>
            <person name="Shah T.M."/>
            <person name="Hinsu A."/>
            <person name="Jena J.K."/>
        </authorList>
    </citation>
    <scope>NUCLEOTIDE SEQUENCE</scope>
    <source>
        <strain evidence="2">CIFAMagur01</strain>
        <tissue evidence="2">Testis</tissue>
    </source>
</reference>
<feature type="region of interest" description="Disordered" evidence="1">
    <location>
        <begin position="1"/>
        <end position="20"/>
    </location>
</feature>